<feature type="compositionally biased region" description="Basic and acidic residues" evidence="1">
    <location>
        <begin position="1"/>
        <end position="27"/>
    </location>
</feature>
<name>A0A4U5UKZ8_COLLU</name>
<sequence>MAADEKGMKRSGRDKETGGEMAERGRASGEIGGGMWMEDEKMYRGKEREMEEEEEAEGGHSIASSVICETS</sequence>
<organism evidence="2 3">
    <name type="scientific">Collichthys lucidus</name>
    <name type="common">Big head croaker</name>
    <name type="synonym">Sciaena lucida</name>
    <dbReference type="NCBI Taxonomy" id="240159"/>
    <lineage>
        <taxon>Eukaryota</taxon>
        <taxon>Metazoa</taxon>
        <taxon>Chordata</taxon>
        <taxon>Craniata</taxon>
        <taxon>Vertebrata</taxon>
        <taxon>Euteleostomi</taxon>
        <taxon>Actinopterygii</taxon>
        <taxon>Neopterygii</taxon>
        <taxon>Teleostei</taxon>
        <taxon>Neoteleostei</taxon>
        <taxon>Acanthomorphata</taxon>
        <taxon>Eupercaria</taxon>
        <taxon>Sciaenidae</taxon>
        <taxon>Collichthys</taxon>
    </lineage>
</organism>
<feature type="compositionally biased region" description="Polar residues" evidence="1">
    <location>
        <begin position="62"/>
        <end position="71"/>
    </location>
</feature>
<proteinExistence type="predicted"/>
<evidence type="ECO:0000256" key="1">
    <source>
        <dbReference type="SAM" id="MobiDB-lite"/>
    </source>
</evidence>
<feature type="compositionally biased region" description="Basic and acidic residues" evidence="1">
    <location>
        <begin position="38"/>
        <end position="49"/>
    </location>
</feature>
<accession>A0A4U5UKZ8</accession>
<keyword evidence="3" id="KW-1185">Reference proteome</keyword>
<protein>
    <submittedName>
        <fullName evidence="2">Uncharacterized protein</fullName>
    </submittedName>
</protein>
<evidence type="ECO:0000313" key="2">
    <source>
        <dbReference type="EMBL" id="TKS74910.1"/>
    </source>
</evidence>
<feature type="region of interest" description="Disordered" evidence="1">
    <location>
        <begin position="1"/>
        <end position="71"/>
    </location>
</feature>
<gene>
    <name evidence="2" type="ORF">D9C73_008993</name>
</gene>
<evidence type="ECO:0000313" key="3">
    <source>
        <dbReference type="Proteomes" id="UP000298787"/>
    </source>
</evidence>
<reference evidence="2 3" key="1">
    <citation type="submission" date="2019-01" db="EMBL/GenBank/DDBJ databases">
        <title>Genome Assembly of Collichthys lucidus.</title>
        <authorList>
            <person name="Cai M."/>
            <person name="Xiao S."/>
        </authorList>
    </citation>
    <scope>NUCLEOTIDE SEQUENCE [LARGE SCALE GENOMIC DNA]</scope>
    <source>
        <strain evidence="2">JT15FE1705JMU</strain>
        <tissue evidence="2">Muscle</tissue>
    </source>
</reference>
<dbReference type="AlphaFoldDB" id="A0A4U5UKZ8"/>
<dbReference type="EMBL" id="CM014085">
    <property type="protein sequence ID" value="TKS74910.1"/>
    <property type="molecule type" value="Genomic_DNA"/>
</dbReference>
<dbReference type="Proteomes" id="UP000298787">
    <property type="component" value="Chromosome 8"/>
</dbReference>